<name>A0A9D2TJ72_9FIRM</name>
<dbReference type="PRINTS" id="PR00080">
    <property type="entry name" value="SDRFAMILY"/>
</dbReference>
<dbReference type="FunFam" id="3.40.50.720:FF:000084">
    <property type="entry name" value="Short-chain dehydrogenase reductase"/>
    <property type="match status" value="1"/>
</dbReference>
<dbReference type="EMBL" id="DWWA01000028">
    <property type="protein sequence ID" value="HJC72295.1"/>
    <property type="molecule type" value="Genomic_DNA"/>
</dbReference>
<dbReference type="Pfam" id="PF13561">
    <property type="entry name" value="adh_short_C2"/>
    <property type="match status" value="1"/>
</dbReference>
<reference evidence="4" key="2">
    <citation type="submission" date="2021-04" db="EMBL/GenBank/DDBJ databases">
        <authorList>
            <person name="Gilroy R."/>
        </authorList>
    </citation>
    <scope>NUCLEOTIDE SEQUENCE</scope>
    <source>
        <strain evidence="4">5933</strain>
    </source>
</reference>
<dbReference type="InterPro" id="IPR057326">
    <property type="entry name" value="KR_dom"/>
</dbReference>
<comment type="caution">
    <text evidence="4">The sequence shown here is derived from an EMBL/GenBank/DDBJ whole genome shotgun (WGS) entry which is preliminary data.</text>
</comment>
<accession>A0A9D2TJ72</accession>
<dbReference type="SUPFAM" id="SSF51735">
    <property type="entry name" value="NAD(P)-binding Rossmann-fold domains"/>
    <property type="match status" value="1"/>
</dbReference>
<evidence type="ECO:0000313" key="4">
    <source>
        <dbReference type="EMBL" id="HJC72295.1"/>
    </source>
</evidence>
<dbReference type="AlphaFoldDB" id="A0A9D2TJ72"/>
<dbReference type="InterPro" id="IPR020904">
    <property type="entry name" value="Sc_DH/Rdtase_CS"/>
</dbReference>
<dbReference type="InterPro" id="IPR036291">
    <property type="entry name" value="NAD(P)-bd_dom_sf"/>
</dbReference>
<evidence type="ECO:0000313" key="5">
    <source>
        <dbReference type="Proteomes" id="UP000823918"/>
    </source>
</evidence>
<feature type="domain" description="Ketoreductase" evidence="3">
    <location>
        <begin position="14"/>
        <end position="192"/>
    </location>
</feature>
<dbReference type="PROSITE" id="PS00061">
    <property type="entry name" value="ADH_SHORT"/>
    <property type="match status" value="1"/>
</dbReference>
<dbReference type="PRINTS" id="PR00081">
    <property type="entry name" value="GDHRDH"/>
</dbReference>
<evidence type="ECO:0000256" key="2">
    <source>
        <dbReference type="ARBA" id="ARBA00023002"/>
    </source>
</evidence>
<keyword evidence="2" id="KW-0560">Oxidoreductase</keyword>
<proteinExistence type="inferred from homology"/>
<dbReference type="InterPro" id="IPR002347">
    <property type="entry name" value="SDR_fam"/>
</dbReference>
<sequence length="257" mass="27626">MSLDFTNVFSLEGKTALVVGVGGLGEPIAEALLQNGANLVLAGRKLTQSPLQDEARALGRKCLLLHVDLQDEASIISMVQRAEEETGGIDILVNAAGVNQLKKAEEYDAETWDFVMGVNLRGLHFVTREVGKGMIARRYGRILSISSVKSIIGTDQDYIAYCASKGALNMYTKQLACEWGKYGITVNAIAPTFTRTPINAFQLDDPVFYDALVKRIPLGRICTAKDLGCAALYLCSDAAAFVSGQVLCVDGGLTAKQ</sequence>
<reference evidence="4" key="1">
    <citation type="journal article" date="2021" name="PeerJ">
        <title>Extensive microbial diversity within the chicken gut microbiome revealed by metagenomics and culture.</title>
        <authorList>
            <person name="Gilroy R."/>
            <person name="Ravi A."/>
            <person name="Getino M."/>
            <person name="Pursley I."/>
            <person name="Horton D.L."/>
            <person name="Alikhan N.F."/>
            <person name="Baker D."/>
            <person name="Gharbi K."/>
            <person name="Hall N."/>
            <person name="Watson M."/>
            <person name="Adriaenssens E.M."/>
            <person name="Foster-Nyarko E."/>
            <person name="Jarju S."/>
            <person name="Secka A."/>
            <person name="Antonio M."/>
            <person name="Oren A."/>
            <person name="Chaudhuri R.R."/>
            <person name="La Ragione R."/>
            <person name="Hildebrand F."/>
            <person name="Pallen M.J."/>
        </authorList>
    </citation>
    <scope>NUCLEOTIDE SEQUENCE</scope>
    <source>
        <strain evidence="4">5933</strain>
    </source>
</reference>
<organism evidence="4 5">
    <name type="scientific">Candidatus Ruthenibacterium merdavium</name>
    <dbReference type="NCBI Taxonomy" id="2838752"/>
    <lineage>
        <taxon>Bacteria</taxon>
        <taxon>Bacillati</taxon>
        <taxon>Bacillota</taxon>
        <taxon>Clostridia</taxon>
        <taxon>Eubacteriales</taxon>
        <taxon>Oscillospiraceae</taxon>
        <taxon>Ruthenibacterium</taxon>
    </lineage>
</organism>
<dbReference type="Proteomes" id="UP000823918">
    <property type="component" value="Unassembled WGS sequence"/>
</dbReference>
<dbReference type="PANTHER" id="PTHR42760">
    <property type="entry name" value="SHORT-CHAIN DEHYDROGENASES/REDUCTASES FAMILY MEMBER"/>
    <property type="match status" value="1"/>
</dbReference>
<evidence type="ECO:0000256" key="1">
    <source>
        <dbReference type="ARBA" id="ARBA00006484"/>
    </source>
</evidence>
<gene>
    <name evidence="4" type="ORF">H9698_05830</name>
</gene>
<dbReference type="GO" id="GO:0008206">
    <property type="term" value="P:bile acid metabolic process"/>
    <property type="evidence" value="ECO:0007669"/>
    <property type="project" value="UniProtKB-ARBA"/>
</dbReference>
<evidence type="ECO:0000259" key="3">
    <source>
        <dbReference type="SMART" id="SM00822"/>
    </source>
</evidence>
<dbReference type="Gene3D" id="3.40.50.720">
    <property type="entry name" value="NAD(P)-binding Rossmann-like Domain"/>
    <property type="match status" value="1"/>
</dbReference>
<comment type="similarity">
    <text evidence="1">Belongs to the short-chain dehydrogenases/reductases (SDR) family.</text>
</comment>
<protein>
    <submittedName>
        <fullName evidence="4">SDR family oxidoreductase</fullName>
    </submittedName>
</protein>
<dbReference type="SMART" id="SM00822">
    <property type="entry name" value="PKS_KR"/>
    <property type="match status" value="1"/>
</dbReference>
<dbReference type="GO" id="GO:0016616">
    <property type="term" value="F:oxidoreductase activity, acting on the CH-OH group of donors, NAD or NADP as acceptor"/>
    <property type="evidence" value="ECO:0007669"/>
    <property type="project" value="UniProtKB-ARBA"/>
</dbReference>